<dbReference type="GO" id="GO:0016567">
    <property type="term" value="P:protein ubiquitination"/>
    <property type="evidence" value="ECO:0007669"/>
    <property type="project" value="UniProtKB-UniRule"/>
</dbReference>
<evidence type="ECO:0000313" key="7">
    <source>
        <dbReference type="WBParaSite" id="TCNE_0001009001-mRNA-1"/>
    </source>
</evidence>
<comment type="similarity">
    <text evidence="1">Belongs to the E3 ubiquitin-protein ligase UBR1-like family.</text>
</comment>
<evidence type="ECO:0000259" key="3">
    <source>
        <dbReference type="Pfam" id="PF18995"/>
    </source>
</evidence>
<dbReference type="EMBL" id="UYWY01020383">
    <property type="protein sequence ID" value="VDM41411.1"/>
    <property type="molecule type" value="Genomic_DNA"/>
</dbReference>
<keyword evidence="1" id="KW-0808">Transferase</keyword>
<dbReference type="InterPro" id="IPR039164">
    <property type="entry name" value="UBR1-like"/>
</dbReference>
<evidence type="ECO:0000313" key="6">
    <source>
        <dbReference type="Proteomes" id="UP000050794"/>
    </source>
</evidence>
<dbReference type="PANTHER" id="PTHR21497:SF24">
    <property type="entry name" value="E3 UBIQUITIN-PROTEIN LIGASE UBR1"/>
    <property type="match status" value="1"/>
</dbReference>
<evidence type="ECO:0000259" key="4">
    <source>
        <dbReference type="Pfam" id="PF22960"/>
    </source>
</evidence>
<comment type="pathway">
    <text evidence="1">Protein modification; protein ubiquitination.</text>
</comment>
<comment type="catalytic activity">
    <reaction evidence="1">
        <text>S-ubiquitinyl-[E2 ubiquitin-conjugating enzyme]-L-cysteine + [acceptor protein]-L-lysine = [E2 ubiquitin-conjugating enzyme]-L-cysteine + N(6)-ubiquitinyl-[acceptor protein]-L-lysine.</text>
        <dbReference type="EC" id="2.3.2.27"/>
    </reaction>
</comment>
<dbReference type="GO" id="GO:0061630">
    <property type="term" value="F:ubiquitin protein ligase activity"/>
    <property type="evidence" value="ECO:0007669"/>
    <property type="project" value="UniProtKB-UniRule"/>
</dbReference>
<feature type="region of interest" description="Disordered" evidence="2">
    <location>
        <begin position="632"/>
        <end position="653"/>
    </location>
</feature>
<keyword evidence="1" id="KW-0862">Zinc</keyword>
<dbReference type="GO" id="GO:0008270">
    <property type="term" value="F:zinc ion binding"/>
    <property type="evidence" value="ECO:0007669"/>
    <property type="project" value="UniProtKB-UniRule"/>
</dbReference>
<comment type="function">
    <text evidence="1">Ubiquitin ligase protein which is a component of the N-end rule pathway. Recognizes and binds to proteins bearing specific N-terminal residues that are destabilizing according to the N-end rule, leading to their ubiquitination and subsequent degradation.</text>
</comment>
<dbReference type="GO" id="GO:0005737">
    <property type="term" value="C:cytoplasm"/>
    <property type="evidence" value="ECO:0007669"/>
    <property type="project" value="TreeGrafter"/>
</dbReference>
<organism evidence="6 7">
    <name type="scientific">Toxocara canis</name>
    <name type="common">Canine roundworm</name>
    <dbReference type="NCBI Taxonomy" id="6265"/>
    <lineage>
        <taxon>Eukaryota</taxon>
        <taxon>Metazoa</taxon>
        <taxon>Ecdysozoa</taxon>
        <taxon>Nematoda</taxon>
        <taxon>Chromadorea</taxon>
        <taxon>Rhabditida</taxon>
        <taxon>Spirurina</taxon>
        <taxon>Ascaridomorpha</taxon>
        <taxon>Ascaridoidea</taxon>
        <taxon>Toxocaridae</taxon>
        <taxon>Toxocara</taxon>
    </lineage>
</organism>
<feature type="compositionally biased region" description="Basic and acidic residues" evidence="2">
    <location>
        <begin position="632"/>
        <end position="645"/>
    </location>
</feature>
<accession>A0A183UNM0</accession>
<dbReference type="GO" id="GO:0000151">
    <property type="term" value="C:ubiquitin ligase complex"/>
    <property type="evidence" value="ECO:0007669"/>
    <property type="project" value="TreeGrafter"/>
</dbReference>
<dbReference type="UniPathway" id="UPA00143"/>
<reference evidence="5 6" key="2">
    <citation type="submission" date="2018-11" db="EMBL/GenBank/DDBJ databases">
        <authorList>
            <consortium name="Pathogen Informatics"/>
        </authorList>
    </citation>
    <scope>NUCLEOTIDE SEQUENCE [LARGE SCALE GENOMIC DNA]</scope>
</reference>
<proteinExistence type="inferred from homology"/>
<keyword evidence="6" id="KW-1185">Reference proteome</keyword>
<dbReference type="SUPFAM" id="SSF46785">
    <property type="entry name" value="Winged helix' DNA-binding domain"/>
    <property type="match status" value="1"/>
</dbReference>
<dbReference type="InterPro" id="IPR036390">
    <property type="entry name" value="WH_DNA-bd_sf"/>
</dbReference>
<name>A0A183UNM0_TOXCA</name>
<dbReference type="Pfam" id="PF22960">
    <property type="entry name" value="WHD_UBR1"/>
    <property type="match status" value="1"/>
</dbReference>
<keyword evidence="1" id="KW-0863">Zinc-finger</keyword>
<gene>
    <name evidence="5" type="ORF">TCNE_LOCUS10090</name>
</gene>
<keyword evidence="1" id="KW-0833">Ubl conjugation pathway</keyword>
<dbReference type="WBParaSite" id="TCNE_0001009001-mRNA-1">
    <property type="protein sequence ID" value="TCNE_0001009001-mRNA-1"/>
    <property type="gene ID" value="TCNE_0001009001"/>
</dbReference>
<dbReference type="EC" id="2.3.2.27" evidence="1"/>
<dbReference type="Proteomes" id="UP000050794">
    <property type="component" value="Unassembled WGS sequence"/>
</dbReference>
<dbReference type="PANTHER" id="PTHR21497">
    <property type="entry name" value="UBIQUITIN LIGASE E3 ALPHA-RELATED"/>
    <property type="match status" value="1"/>
</dbReference>
<dbReference type="InterPro" id="IPR055194">
    <property type="entry name" value="UBR1-like_WH"/>
</dbReference>
<dbReference type="GO" id="GO:0071596">
    <property type="term" value="P:ubiquitin-dependent protein catabolic process via the N-end rule pathway"/>
    <property type="evidence" value="ECO:0007669"/>
    <property type="project" value="UniProtKB-UniRule"/>
</dbReference>
<sequence length="1553" mass="174264">MLIADESAVERIFNTLIDHCQKYLKEPEKKRFDFSAKSFPSVLRRALYMMYDQKYLLTVIPAESEWTQPLRENFLRGCRSFVKFLSYMQASLIGMDEIKRQSVEHQVWELEWETAFNIQLRVQSVTTLLIAWACSDDTLNMPYGICLSEYDRPFSVNGVSAMCFPFDVTKSKLSIHQPLWRLLAGLFAAPSGFLERITVSGVTESSSADTLNLKGKRAMLYEMPMRVLVLCAQSQAQMWRRNGFSLVNQIHNYLSPLCRTEMFDRDILMMQVNIFLRLIDLFVGPEVGAALSPPDVFLIRLLNRFALHNWAEVGFEENKSAVPTGSTPEELSKSTVILAEEMLHLIISIIGERFMPGVGVCTRKAMLRREVLHILATGPKPFSKIDRAIPDCPLLEKLSLDEAVKSVGDFRKPTKASAGMFSLKKSLLNEYSAYFYHYSKTDVSQAEQYQQKERANGDKSVLACPPPRLPSFEPFFRPIVSLLRSQVLLVIIRVIIERTSKRSRYSSDALFHRALYLIGMGLGEQAENKQFDFIHDAERSGIFELLEKLNGKPEVQTNADLLAWIVQRYKEVKAAASGLSTSDSKEERDPKDVNRQAKRAAIAAKMRKQAMEQMNRLQKKFVSQNKDLLEAQKKDEEENDFSRAVDEDEEPVGVLSDDSGFPVCLGGARCEVGATPSRRVTCILCQEVEEVKFSGRALVCVAYQQQFGFFSLISFIYSPQYSSIGHSGDSGEVLAIRGEKSCLFTQRYSKVRAPTDVLVSASLPFGMDASTCGHTMHFDCYMQYCDLLKSRERGRPRQQLALSQRMIDVEANEYLCPLCKRLSNTALPLLPAISTLSVKRFSESRSHLTEFDDWVNTLGELINEPLRSQTAKPVKTHNRKRSHSERSLLEMTKRGNEGVETDEQQGGSAVVAVSAAASEHAAILGSVTERPAVDARILSMLRPLPSLPNVVHKIKEFMGHSKHLSDNVPTTLVTWEMIKCFLKAAHARFEPPEEPLTNLGKNVMETVTAWQITAFALRSIAAVLRCEKKPLFGAFNTRQRECFYNLSRVCAVAAFNCRPEDLRLVLGHLLAPLLGTCTVAQKSSSPATLTASGAHAASPTKSSIPSLLIEAGFPLARSSPMSSPTGTQPTSPLPEGVTARLQLISPFASTASYAWAVAAMQAPVNILSVDMISLAIELAMCIGWTWVDGRMTVHNGNKNVDAHVIPDGSQDEQFAVRLALIGHLYQIFASFDDSEEMGGSHAPRSPQISDTIDSDLDSVISQLYTIVKPTQHLISVNSLKQFCLIVKFCMFYLNRLTYWPKIMICFQLLLLGVVEFLRPLALFYHAVTLIPPPEALKDPSVHEYDSLCRYLGLSNRMTDLLRGPCVQRLFSQWTAQQSVIPVPDIVRQPVVENRLVQLPEDFSELINQAANFKCPSIQMEEHASSVPTLCLVCGTLLCSQSYCCQRTINKETLGACSYHLQSCSGPSGGMFLRIRDSQVILLTSRARGCFHAAPYVDEFGETDFGFRRGNPLHLNHELYAKLEHLWLHQGICEEVVNQYEIDHRNIGFEWQHF</sequence>
<evidence type="ECO:0000313" key="5">
    <source>
        <dbReference type="EMBL" id="VDM41411.1"/>
    </source>
</evidence>
<protein>
    <recommendedName>
        <fullName evidence="1">E3 ubiquitin-protein ligase</fullName>
        <ecNumber evidence="1">2.3.2.27</ecNumber>
    </recommendedName>
</protein>
<feature type="domain" description="E3 ubiquitin-protein ligase UBR1-like winged-helix" evidence="4">
    <location>
        <begin position="367"/>
        <end position="461"/>
    </location>
</feature>
<dbReference type="Pfam" id="PF18995">
    <property type="entry name" value="PRT6_C"/>
    <property type="match status" value="1"/>
</dbReference>
<reference evidence="7" key="1">
    <citation type="submission" date="2016-06" db="UniProtKB">
        <authorList>
            <consortium name="WormBaseParasite"/>
        </authorList>
    </citation>
    <scope>IDENTIFICATION</scope>
</reference>
<feature type="domain" description="E3 ubiquitin-protein ligase UBR-like C-terminal" evidence="3">
    <location>
        <begin position="1163"/>
        <end position="1527"/>
    </location>
</feature>
<evidence type="ECO:0000256" key="2">
    <source>
        <dbReference type="SAM" id="MobiDB-lite"/>
    </source>
</evidence>
<evidence type="ECO:0000256" key="1">
    <source>
        <dbReference type="RuleBase" id="RU366018"/>
    </source>
</evidence>
<dbReference type="InterPro" id="IPR044046">
    <property type="entry name" value="E3_ligase_UBR-like_C"/>
</dbReference>
<keyword evidence="1" id="KW-0479">Metal-binding</keyword>